<feature type="domain" description="VanZ-like" evidence="6">
    <location>
        <begin position="48"/>
        <end position="191"/>
    </location>
</feature>
<dbReference type="PANTHER" id="PTHR36834:SF1">
    <property type="entry name" value="INTEGRAL MEMBRANE PROTEIN"/>
    <property type="match status" value="1"/>
</dbReference>
<feature type="transmembrane region" description="Helical" evidence="5">
    <location>
        <begin position="139"/>
        <end position="162"/>
    </location>
</feature>
<sequence>MGVYVDDIRSAVYAFPLIAFVLTLPFMWWHYHKYHGISRWRVFWIYIFVFYLLCAYFLIILPLPERSVVAKLTTPKYNLVPLTFVREFIKYNPLQLSNPHTWKAALLAPSMIQPAFNVALTIPFGAMLRYYFHRPWWQVIIGTFCLSLFFELTQLSGLYGYYPRPYRLFDVDDLLLNTSGGWIGCGIARIVMPILPTDEQMDRSAAKRVDNVSMWRRLAGFVIDWLVVAIVTTILGIVGGLVASLHFLGDSWFFYLFFLFWMALPPTFGQPTPGMRVVRLTMTTMQGQPVHWWQPVLRILVGYGTPLATIFGLTVSVDAINGIGFSRFTWGGVGMIASLLLLSIMLGDWLWALVFHNHTMIFESITRTKMANKE</sequence>
<feature type="transmembrane region" description="Helical" evidence="5">
    <location>
        <begin position="252"/>
        <end position="269"/>
    </location>
</feature>
<evidence type="ECO:0000256" key="1">
    <source>
        <dbReference type="ARBA" id="ARBA00004141"/>
    </source>
</evidence>
<organism evidence="8 9">
    <name type="scientific">Schleiferilactobacillus perolens DSM 12744</name>
    <dbReference type="NCBI Taxonomy" id="1423792"/>
    <lineage>
        <taxon>Bacteria</taxon>
        <taxon>Bacillati</taxon>
        <taxon>Bacillota</taxon>
        <taxon>Bacilli</taxon>
        <taxon>Lactobacillales</taxon>
        <taxon>Lactobacillaceae</taxon>
        <taxon>Schleiferilactobacillus</taxon>
    </lineage>
</organism>
<evidence type="ECO:0000256" key="2">
    <source>
        <dbReference type="ARBA" id="ARBA00022692"/>
    </source>
</evidence>
<accession>A0A0R1MSB4</accession>
<feature type="transmembrane region" description="Helical" evidence="5">
    <location>
        <begin position="43"/>
        <end position="63"/>
    </location>
</feature>
<keyword evidence="4 5" id="KW-0472">Membrane</keyword>
<evidence type="ECO:0000256" key="4">
    <source>
        <dbReference type="ARBA" id="ARBA00023136"/>
    </source>
</evidence>
<feature type="transmembrane region" description="Helical" evidence="5">
    <location>
        <begin position="174"/>
        <end position="197"/>
    </location>
</feature>
<dbReference type="RefSeq" id="WP_057821999.1">
    <property type="nucleotide sequence ID" value="NZ_AZEC01000014.1"/>
</dbReference>
<proteinExistence type="predicted"/>
<feature type="transmembrane region" description="Helical" evidence="5">
    <location>
        <begin position="111"/>
        <end position="132"/>
    </location>
</feature>
<evidence type="ECO:0000259" key="7">
    <source>
        <dbReference type="Pfam" id="PF06271"/>
    </source>
</evidence>
<feature type="transmembrane region" description="Helical" evidence="5">
    <location>
        <begin position="290"/>
        <end position="313"/>
    </location>
</feature>
<dbReference type="Proteomes" id="UP000051330">
    <property type="component" value="Unassembled WGS sequence"/>
</dbReference>
<keyword evidence="9" id="KW-1185">Reference proteome</keyword>
<dbReference type="OrthoDB" id="4822551at2"/>
<dbReference type="InterPro" id="IPR006976">
    <property type="entry name" value="VanZ-like"/>
</dbReference>
<evidence type="ECO:0000313" key="8">
    <source>
        <dbReference type="EMBL" id="KRL10785.1"/>
    </source>
</evidence>
<dbReference type="PIRSF" id="PIRSF031578">
    <property type="entry name" value="Uncharacterised_Vanz_RDD-cont"/>
    <property type="match status" value="1"/>
</dbReference>
<dbReference type="InterPro" id="IPR053150">
    <property type="entry name" value="Teicoplanin_resist-assoc"/>
</dbReference>
<keyword evidence="3 5" id="KW-1133">Transmembrane helix</keyword>
<dbReference type="AlphaFoldDB" id="A0A0R1MSB4"/>
<dbReference type="GO" id="GO:0016020">
    <property type="term" value="C:membrane"/>
    <property type="evidence" value="ECO:0007669"/>
    <property type="project" value="UniProtKB-SubCell"/>
</dbReference>
<feature type="transmembrane region" description="Helical" evidence="5">
    <location>
        <begin position="12"/>
        <end position="31"/>
    </location>
</feature>
<dbReference type="PANTHER" id="PTHR36834">
    <property type="entry name" value="MEMBRANE PROTEIN-RELATED"/>
    <property type="match status" value="1"/>
</dbReference>
<name>A0A0R1MSB4_9LACO</name>
<evidence type="ECO:0000313" key="9">
    <source>
        <dbReference type="Proteomes" id="UP000051330"/>
    </source>
</evidence>
<comment type="caution">
    <text evidence="8">The sequence shown here is derived from an EMBL/GenBank/DDBJ whole genome shotgun (WGS) entry which is preliminary data.</text>
</comment>
<dbReference type="Pfam" id="PF06271">
    <property type="entry name" value="RDD"/>
    <property type="match status" value="1"/>
</dbReference>
<dbReference type="STRING" id="1423792.FD09_GL000931"/>
<gene>
    <name evidence="8" type="ORF">FD09_GL000931</name>
</gene>
<reference evidence="8 9" key="1">
    <citation type="journal article" date="2015" name="Genome Announc.">
        <title>Expanding the biotechnology potential of lactobacilli through comparative genomics of 213 strains and associated genera.</title>
        <authorList>
            <person name="Sun Z."/>
            <person name="Harris H.M."/>
            <person name="McCann A."/>
            <person name="Guo C."/>
            <person name="Argimon S."/>
            <person name="Zhang W."/>
            <person name="Yang X."/>
            <person name="Jeffery I.B."/>
            <person name="Cooney J.C."/>
            <person name="Kagawa T.F."/>
            <person name="Liu W."/>
            <person name="Song Y."/>
            <person name="Salvetti E."/>
            <person name="Wrobel A."/>
            <person name="Rasinkangas P."/>
            <person name="Parkhill J."/>
            <person name="Rea M.C."/>
            <person name="O'Sullivan O."/>
            <person name="Ritari J."/>
            <person name="Douillard F.P."/>
            <person name="Paul Ross R."/>
            <person name="Yang R."/>
            <person name="Briner A.E."/>
            <person name="Felis G.E."/>
            <person name="de Vos W.M."/>
            <person name="Barrangou R."/>
            <person name="Klaenhammer T.R."/>
            <person name="Caufield P.W."/>
            <person name="Cui Y."/>
            <person name="Zhang H."/>
            <person name="O'Toole P.W."/>
        </authorList>
    </citation>
    <scope>NUCLEOTIDE SEQUENCE [LARGE SCALE GENOMIC DNA]</scope>
    <source>
        <strain evidence="8 9">DSM 12744</strain>
    </source>
</reference>
<feature type="domain" description="RDD" evidence="7">
    <location>
        <begin position="213"/>
        <end position="320"/>
    </location>
</feature>
<feature type="transmembrane region" description="Helical" evidence="5">
    <location>
        <begin position="218"/>
        <end position="246"/>
    </location>
</feature>
<evidence type="ECO:0000256" key="5">
    <source>
        <dbReference type="SAM" id="Phobius"/>
    </source>
</evidence>
<evidence type="ECO:0000259" key="6">
    <source>
        <dbReference type="Pfam" id="PF04892"/>
    </source>
</evidence>
<protein>
    <submittedName>
        <fullName evidence="8">VanZ family protein</fullName>
    </submittedName>
</protein>
<dbReference type="InterPro" id="IPR021192">
    <property type="entry name" value="UCP031578_Vanz/RDD"/>
</dbReference>
<dbReference type="Pfam" id="PF04892">
    <property type="entry name" value="VanZ"/>
    <property type="match status" value="1"/>
</dbReference>
<dbReference type="InterPro" id="IPR010432">
    <property type="entry name" value="RDD"/>
</dbReference>
<dbReference type="PATRIC" id="fig|1423792.3.peg.951"/>
<comment type="subcellular location">
    <subcellularLocation>
        <location evidence="1">Membrane</location>
        <topology evidence="1">Multi-pass membrane protein</topology>
    </subcellularLocation>
</comment>
<evidence type="ECO:0000256" key="3">
    <source>
        <dbReference type="ARBA" id="ARBA00022989"/>
    </source>
</evidence>
<keyword evidence="2 5" id="KW-0812">Transmembrane</keyword>
<dbReference type="EMBL" id="AZEC01000014">
    <property type="protein sequence ID" value="KRL10785.1"/>
    <property type="molecule type" value="Genomic_DNA"/>
</dbReference>
<feature type="transmembrane region" description="Helical" evidence="5">
    <location>
        <begin position="333"/>
        <end position="355"/>
    </location>
</feature>